<dbReference type="AlphaFoldDB" id="A0A382S2B6"/>
<feature type="non-terminal residue" evidence="1">
    <location>
        <position position="1"/>
    </location>
</feature>
<dbReference type="EMBL" id="UINC01125640">
    <property type="protein sequence ID" value="SVD03605.1"/>
    <property type="molecule type" value="Genomic_DNA"/>
</dbReference>
<organism evidence="1">
    <name type="scientific">marine metagenome</name>
    <dbReference type="NCBI Taxonomy" id="408172"/>
    <lineage>
        <taxon>unclassified sequences</taxon>
        <taxon>metagenomes</taxon>
        <taxon>ecological metagenomes</taxon>
    </lineage>
</organism>
<reference evidence="1" key="1">
    <citation type="submission" date="2018-05" db="EMBL/GenBank/DDBJ databases">
        <authorList>
            <person name="Lanie J.A."/>
            <person name="Ng W.-L."/>
            <person name="Kazmierczak K.M."/>
            <person name="Andrzejewski T.M."/>
            <person name="Davidsen T.M."/>
            <person name="Wayne K.J."/>
            <person name="Tettelin H."/>
            <person name="Glass J.I."/>
            <person name="Rusch D."/>
            <person name="Podicherti R."/>
            <person name="Tsui H.-C.T."/>
            <person name="Winkler M.E."/>
        </authorList>
    </citation>
    <scope>NUCLEOTIDE SEQUENCE</scope>
</reference>
<protein>
    <submittedName>
        <fullName evidence="1">Uncharacterized protein</fullName>
    </submittedName>
</protein>
<accession>A0A382S2B6</accession>
<gene>
    <name evidence="1" type="ORF">METZ01_LOCUS356459</name>
</gene>
<proteinExistence type="predicted"/>
<feature type="non-terminal residue" evidence="1">
    <location>
        <position position="127"/>
    </location>
</feature>
<sequence length="127" mass="14171">VNFYKILILIGNLSGSLTFTSAVSGGERSDLDGVWNLVHESARDSVLSGTPPIIMTRAGAEKNAAYDFLQDDPLMRCIPPSISRVMLTPSPLFEIRQRETYVEINYEFMDVKRRIPLDPILDLSDAP</sequence>
<name>A0A382S2B6_9ZZZZ</name>
<evidence type="ECO:0000313" key="1">
    <source>
        <dbReference type="EMBL" id="SVD03605.1"/>
    </source>
</evidence>